<dbReference type="PANTHER" id="PTHR43537:SF20">
    <property type="entry name" value="HTH-TYPE TRANSCRIPTIONAL REPRESSOR GLAR"/>
    <property type="match status" value="1"/>
</dbReference>
<proteinExistence type="predicted"/>
<dbReference type="Gene3D" id="1.10.10.10">
    <property type="entry name" value="Winged helix-like DNA-binding domain superfamily/Winged helix DNA-binding domain"/>
    <property type="match status" value="1"/>
</dbReference>
<sequence>MRQARGTAHGEGPQSARHQELTRRGHARQGTLHLAPHRRQHDRCQATIGYLCDVQPLAHLQRPWPRPRRRRQRRVFHRDRLPPARCQPFRQDPAPGCPGRHPADRARSAPASQASSARAHSLWAGLPVQGVARRGKRRFWRPDPELARLLIFRNSEQCLPDDREEPSTLASRVHARLREDVISGALPPGSKLTLEGLRGRYKVGMTPLREALYRLSTTLLVEAHDQRGFRVAALNLAHFEQVVSARERLETLMLEDSIRAGDATWSLRVAESHRALDTLTMYEGQGSDMLNPAWRLAHHQFHYETLSGSRHFIQDLFHAILWDHSSRYRNILRPPPLDETVLKSDHAKLAEAVLARDVEMAVLILRRHIRHGSASIRKALKKENFENP</sequence>
<evidence type="ECO:0000256" key="3">
    <source>
        <dbReference type="ARBA" id="ARBA00023163"/>
    </source>
</evidence>
<accession>A0A5B2TAJ5</accession>
<organism evidence="6 7">
    <name type="scientific">Teichococcus oryzae</name>
    <dbReference type="NCBI Taxonomy" id="1608942"/>
    <lineage>
        <taxon>Bacteria</taxon>
        <taxon>Pseudomonadati</taxon>
        <taxon>Pseudomonadota</taxon>
        <taxon>Alphaproteobacteria</taxon>
        <taxon>Acetobacterales</taxon>
        <taxon>Roseomonadaceae</taxon>
        <taxon>Roseomonas</taxon>
    </lineage>
</organism>
<dbReference type="EMBL" id="VUKA01000021">
    <property type="protein sequence ID" value="KAA2211571.1"/>
    <property type="molecule type" value="Genomic_DNA"/>
</dbReference>
<name>A0A5B2TAJ5_9PROT</name>
<dbReference type="Pfam" id="PF00392">
    <property type="entry name" value="GntR"/>
    <property type="match status" value="1"/>
</dbReference>
<dbReference type="AlphaFoldDB" id="A0A5B2TAJ5"/>
<evidence type="ECO:0000313" key="6">
    <source>
        <dbReference type="EMBL" id="KAA2211571.1"/>
    </source>
</evidence>
<feature type="region of interest" description="Disordered" evidence="4">
    <location>
        <begin position="1"/>
        <end position="39"/>
    </location>
</feature>
<dbReference type="InterPro" id="IPR011711">
    <property type="entry name" value="GntR_C"/>
</dbReference>
<dbReference type="InterPro" id="IPR036390">
    <property type="entry name" value="WH_DNA-bd_sf"/>
</dbReference>
<dbReference type="InterPro" id="IPR000524">
    <property type="entry name" value="Tscrpt_reg_HTH_GntR"/>
</dbReference>
<dbReference type="GO" id="GO:0003677">
    <property type="term" value="F:DNA binding"/>
    <property type="evidence" value="ECO:0007669"/>
    <property type="project" value="UniProtKB-KW"/>
</dbReference>
<gene>
    <name evidence="6" type="ORF">F0Q34_19395</name>
</gene>
<dbReference type="Pfam" id="PF07729">
    <property type="entry name" value="FCD"/>
    <property type="match status" value="1"/>
</dbReference>
<dbReference type="SUPFAM" id="SSF48008">
    <property type="entry name" value="GntR ligand-binding domain-like"/>
    <property type="match status" value="1"/>
</dbReference>
<dbReference type="SMART" id="SM00895">
    <property type="entry name" value="FCD"/>
    <property type="match status" value="1"/>
</dbReference>
<dbReference type="GO" id="GO:0003700">
    <property type="term" value="F:DNA-binding transcription factor activity"/>
    <property type="evidence" value="ECO:0007669"/>
    <property type="project" value="InterPro"/>
</dbReference>
<dbReference type="SUPFAM" id="SSF46785">
    <property type="entry name" value="Winged helix' DNA-binding domain"/>
    <property type="match status" value="1"/>
</dbReference>
<evidence type="ECO:0000259" key="5">
    <source>
        <dbReference type="PROSITE" id="PS50949"/>
    </source>
</evidence>
<protein>
    <submittedName>
        <fullName evidence="6">GntR family transcriptional regulator</fullName>
    </submittedName>
</protein>
<comment type="caution">
    <text evidence="6">The sequence shown here is derived from an EMBL/GenBank/DDBJ whole genome shotgun (WGS) entry which is preliminary data.</text>
</comment>
<keyword evidence="3" id="KW-0804">Transcription</keyword>
<dbReference type="Proteomes" id="UP000322110">
    <property type="component" value="Unassembled WGS sequence"/>
</dbReference>
<evidence type="ECO:0000256" key="4">
    <source>
        <dbReference type="SAM" id="MobiDB-lite"/>
    </source>
</evidence>
<evidence type="ECO:0000256" key="2">
    <source>
        <dbReference type="ARBA" id="ARBA00023125"/>
    </source>
</evidence>
<feature type="compositionally biased region" description="Basic residues" evidence="4">
    <location>
        <begin position="65"/>
        <end position="77"/>
    </location>
</feature>
<feature type="region of interest" description="Disordered" evidence="4">
    <location>
        <begin position="63"/>
        <end position="116"/>
    </location>
</feature>
<keyword evidence="2" id="KW-0238">DNA-binding</keyword>
<dbReference type="SMART" id="SM00345">
    <property type="entry name" value="HTH_GNTR"/>
    <property type="match status" value="1"/>
</dbReference>
<dbReference type="Gene3D" id="1.20.120.530">
    <property type="entry name" value="GntR ligand-binding domain-like"/>
    <property type="match status" value="1"/>
</dbReference>
<feature type="domain" description="HTH gntR-type" evidence="5">
    <location>
        <begin position="167"/>
        <end position="234"/>
    </location>
</feature>
<dbReference type="InterPro" id="IPR008920">
    <property type="entry name" value="TF_FadR/GntR_C"/>
</dbReference>
<evidence type="ECO:0000256" key="1">
    <source>
        <dbReference type="ARBA" id="ARBA00023015"/>
    </source>
</evidence>
<dbReference type="PROSITE" id="PS50949">
    <property type="entry name" value="HTH_GNTR"/>
    <property type="match status" value="1"/>
</dbReference>
<dbReference type="InterPro" id="IPR036388">
    <property type="entry name" value="WH-like_DNA-bd_sf"/>
</dbReference>
<reference evidence="6 7" key="1">
    <citation type="journal article" date="2015" name="Int. J. Syst. Evol. Microbiol.">
        <title>Roseomonas oryzae sp. nov., isolated from paddy rhizosphere soil.</title>
        <authorList>
            <person name="Ramaprasad E.V."/>
            <person name="Sasikala Ch."/>
            <person name="Ramana Ch.V."/>
        </authorList>
    </citation>
    <scope>NUCLEOTIDE SEQUENCE [LARGE SCALE GENOMIC DNA]</scope>
    <source>
        <strain evidence="6 7">KCTC 42542</strain>
    </source>
</reference>
<keyword evidence="1" id="KW-0805">Transcription regulation</keyword>
<keyword evidence="7" id="KW-1185">Reference proteome</keyword>
<evidence type="ECO:0000313" key="7">
    <source>
        <dbReference type="Proteomes" id="UP000322110"/>
    </source>
</evidence>
<dbReference type="PANTHER" id="PTHR43537">
    <property type="entry name" value="TRANSCRIPTIONAL REGULATOR, GNTR FAMILY"/>
    <property type="match status" value="1"/>
</dbReference>